<dbReference type="SUPFAM" id="SSF50998">
    <property type="entry name" value="Quinoprotein alcohol dehydrogenase-like"/>
    <property type="match status" value="1"/>
</dbReference>
<gene>
    <name evidence="9" type="ORF">BN948_04652</name>
</gene>
<feature type="signal peptide" evidence="7">
    <location>
        <begin position="1"/>
        <end position="24"/>
    </location>
</feature>
<dbReference type="Pfam" id="PF05567">
    <property type="entry name" value="T4P_PilY1"/>
    <property type="match status" value="1"/>
</dbReference>
<reference evidence="10" key="1">
    <citation type="submission" date="2014-02" db="EMBL/GenBank/DDBJ databases">
        <authorList>
            <person name="Gan H."/>
        </authorList>
    </citation>
    <scope>NUCLEOTIDE SEQUENCE [LARGE SCALE GENOMIC DNA]</scope>
    <source>
        <strain evidence="10">S1</strain>
    </source>
</reference>
<protein>
    <submittedName>
        <fullName evidence="9">Neisseria PilC domain protein</fullName>
    </submittedName>
</protein>
<dbReference type="InterPro" id="IPR008707">
    <property type="entry name" value="B-propeller_PilY1"/>
</dbReference>
<dbReference type="RefSeq" id="WP_009520100.1">
    <property type="nucleotide sequence ID" value="NZ_CCAE010000070.1"/>
</dbReference>
<evidence type="ECO:0000313" key="9">
    <source>
        <dbReference type="EMBL" id="CDN90210.1"/>
    </source>
</evidence>
<evidence type="ECO:0000313" key="10">
    <source>
        <dbReference type="Proteomes" id="UP000028878"/>
    </source>
</evidence>
<evidence type="ECO:0000256" key="1">
    <source>
        <dbReference type="ARBA" id="ARBA00004561"/>
    </source>
</evidence>
<evidence type="ECO:0000256" key="6">
    <source>
        <dbReference type="ARBA" id="ARBA00023263"/>
    </source>
</evidence>
<name>A0A1L1PLI2_HYDIT</name>
<reference evidence="10" key="2">
    <citation type="submission" date="2014-11" db="EMBL/GenBank/DDBJ databases">
        <title>Draft genome sequence of Hydrogenophaga intermedia S1.</title>
        <authorList>
            <person name="Gan H.M."/>
            <person name="Chew T.H."/>
            <person name="Stolz A."/>
        </authorList>
    </citation>
    <scope>NUCLEOTIDE SEQUENCE [LARGE SCALE GENOMIC DNA]</scope>
    <source>
        <strain evidence="10">S1</strain>
    </source>
</reference>
<sequence precursor="true">MKPSRQLRIFAGFAAGLATASALAFTPSQQPPSTSAVPGNVMLALSVEFPTGLQVSYGSTNYGGNDVKYEGYFDNRKCYAYNTTNEVFEPGSAITAAGACEDTEWSGNLLNWLTMTNLDQFRSVMTGGTRDNFSPMNASHAGDTTTRTVLIRSFSDRNSYNPIKRIRTTDPIPTALRSSTARYVRSGGYGSKFIVSTSNNFSDLGTHALRAASCAGTTPFPTSSGSGSCFNIRVAACVPSAAQGVTGNVREANCQAKYSGVAKPEGLIQEYSSSLRFAAFGYLKQDGNTRNGGVLRSAMKSVGPLAATSTGVQDNPNVEWNTTTGAILANPDPIDATASGVSNSGLMNYLNKFGYAAGYKSNDPVSELYYAALRYMRGYALPNEYTNDLTDASRKDGFPVITGAAHQRGGARDPMINTCQRNFLLGIGDIYTHEDGNLPGRTGGPTDPDSLNANTLWSTLTGLEGSSSWTGGSSGGTQYIAGFAHWAHTNDIRGDLDGTQTMATYWVDVLENTNGQSSVLAASQLKTQYWLATKYGGFDKSLAEGNNPNERALPTNDLPWDKNTDGIPDSWFAGSTPTQLKAGLSAAFSKINQDALVGAASSAAVSSNRQTSDSETIYGSYNPREWTGSVRSCRPSQNKEACENSPRWDASNWLNRASTVVPAADKLTPGTRKIFTSLRTDSSFASMPFLWDSLVTAQKDVLNADTYGEQRVSFLRGDRSNEGVLFRNRPHNLLGDVVNSGIAYLAGAGPAFLGPNFPGHAAYRTASRSRPAVVYAGANDGMLHAFSGTNGKELFGYIPGSVLPGLNNLSAFNFQHRYLVDGSPMVGDFELTASTPAAPSWGTMLVGGLGAGGRGYYALNISSQSNFATSTEATLASSLPMWEFTSAQDSDLGYTFNEPSISSNGAYRQIAKVADASVSTGVWRVIVGNGYGSNDGKAVLFMLNANTGAVSTKLTAHTPANAAAPRSGLSAPTPVDVDRDGLIDTVYAGDLLGNMHKFQFSKESGVNFVLARHGDAGAAWRYLGVVHAAGEPITTAPSVIPACSGNGWSVMFGTGKLNEQDDYFDRTSVNSYYNVVDQSPSSTLTVPATDLGVITEFTLVALEGGKVGRIWDAPNLATKRGWKIVLPAGERVLGNSVLPPDTGAVEFPSTQPTGDLCTPGNTGFIMAADICTGGIGNLIYGDQVVGGVSVESDGVIKVSNTYTDPENKQRVVCNQADCKEPGGGGYFNPTVAPRGRYSWRELITK</sequence>
<keyword evidence="7" id="KW-0732">Signal</keyword>
<comment type="similarity">
    <text evidence="2">Belongs to the PilY1 family.</text>
</comment>
<evidence type="ECO:0000256" key="4">
    <source>
        <dbReference type="ARBA" id="ARBA00022723"/>
    </source>
</evidence>
<keyword evidence="4" id="KW-0479">Metal-binding</keyword>
<dbReference type="GO" id="GO:0009289">
    <property type="term" value="C:pilus"/>
    <property type="evidence" value="ECO:0007669"/>
    <property type="project" value="UniProtKB-SubCell"/>
</dbReference>
<feature type="chain" id="PRO_5009681618" evidence="7">
    <location>
        <begin position="25"/>
        <end position="1245"/>
    </location>
</feature>
<evidence type="ECO:0000256" key="2">
    <source>
        <dbReference type="ARBA" id="ARBA00008387"/>
    </source>
</evidence>
<evidence type="ECO:0000256" key="5">
    <source>
        <dbReference type="ARBA" id="ARBA00022837"/>
    </source>
</evidence>
<accession>A0A1L1PLI2</accession>
<evidence type="ECO:0000256" key="3">
    <source>
        <dbReference type="ARBA" id="ARBA00022558"/>
    </source>
</evidence>
<dbReference type="AlphaFoldDB" id="A0A1L1PLI2"/>
<dbReference type="InterPro" id="IPR011047">
    <property type="entry name" value="Quinoprotein_ADH-like_sf"/>
</dbReference>
<keyword evidence="10" id="KW-1185">Reference proteome</keyword>
<proteinExistence type="inferred from homology"/>
<dbReference type="Proteomes" id="UP000028878">
    <property type="component" value="Unassembled WGS sequence"/>
</dbReference>
<comment type="subcellular location">
    <subcellularLocation>
        <location evidence="1">Fimbrium</location>
    </subcellularLocation>
</comment>
<feature type="domain" description="PilY1 beta-propeller" evidence="8">
    <location>
        <begin position="734"/>
        <end position="1089"/>
    </location>
</feature>
<keyword evidence="3" id="KW-1029">Fimbrium biogenesis</keyword>
<organism evidence="9 10">
    <name type="scientific">Hydrogenophaga intermedia</name>
    <dbReference type="NCBI Taxonomy" id="65786"/>
    <lineage>
        <taxon>Bacteria</taxon>
        <taxon>Pseudomonadati</taxon>
        <taxon>Pseudomonadota</taxon>
        <taxon>Betaproteobacteria</taxon>
        <taxon>Burkholderiales</taxon>
        <taxon>Comamonadaceae</taxon>
        <taxon>Hydrogenophaga</taxon>
    </lineage>
</organism>
<evidence type="ECO:0000259" key="8">
    <source>
        <dbReference type="Pfam" id="PF05567"/>
    </source>
</evidence>
<evidence type="ECO:0000256" key="7">
    <source>
        <dbReference type="SAM" id="SignalP"/>
    </source>
</evidence>
<dbReference type="GO" id="GO:0046872">
    <property type="term" value="F:metal ion binding"/>
    <property type="evidence" value="ECO:0007669"/>
    <property type="project" value="UniProtKB-KW"/>
</dbReference>
<keyword evidence="6" id="KW-0281">Fimbrium</keyword>
<dbReference type="EMBL" id="CCAE010000070">
    <property type="protein sequence ID" value="CDN90210.1"/>
    <property type="molecule type" value="Genomic_DNA"/>
</dbReference>
<keyword evidence="5" id="KW-0106">Calcium</keyword>